<dbReference type="KEGG" id="hbs:IPV69_12795"/>
<evidence type="ECO:0000313" key="1">
    <source>
        <dbReference type="EMBL" id="QOV92175.1"/>
    </source>
</evidence>
<dbReference type="RefSeq" id="WP_206295506.1">
    <property type="nucleotide sequence ID" value="NZ_CP063458.1"/>
</dbReference>
<sequence>MKSYEVIRDAVDEPGVKAVAAAMRVSAALVYKWCEPPADAADPDNSGARNPLDRVRELYVNTKDRKLIDWLCHQAGGFFVANPDQDASIELDERVFTETRGMVRDFSELLDTITESLEQTPGIDKDEADQIREKWQDLKASVERFVIGCEKGFYHVPHKK</sequence>
<dbReference type="EMBL" id="CP063458">
    <property type="protein sequence ID" value="QOV92175.1"/>
    <property type="molecule type" value="Genomic_DNA"/>
</dbReference>
<name>A0A7M2X3B9_9BACT</name>
<keyword evidence="2" id="KW-1185">Reference proteome</keyword>
<dbReference type="AlphaFoldDB" id="A0A7M2X3B9"/>
<accession>A0A7M2X3B9</accession>
<gene>
    <name evidence="1" type="ORF">IPV69_12795</name>
</gene>
<organism evidence="1 2">
    <name type="scientific">Humisphaera borealis</name>
    <dbReference type="NCBI Taxonomy" id="2807512"/>
    <lineage>
        <taxon>Bacteria</taxon>
        <taxon>Pseudomonadati</taxon>
        <taxon>Planctomycetota</taxon>
        <taxon>Phycisphaerae</taxon>
        <taxon>Tepidisphaerales</taxon>
        <taxon>Tepidisphaeraceae</taxon>
        <taxon>Humisphaera</taxon>
    </lineage>
</organism>
<evidence type="ECO:0000313" key="2">
    <source>
        <dbReference type="Proteomes" id="UP000593765"/>
    </source>
</evidence>
<dbReference type="Proteomes" id="UP000593765">
    <property type="component" value="Chromosome"/>
</dbReference>
<reference evidence="1 2" key="1">
    <citation type="submission" date="2020-10" db="EMBL/GenBank/DDBJ databases">
        <title>Wide distribution of Phycisphaera-like planctomycetes from WD2101 soil group in peatlands and genome analysis of the first cultivated representative.</title>
        <authorList>
            <person name="Dedysh S.N."/>
            <person name="Beletsky A.V."/>
            <person name="Ivanova A."/>
            <person name="Kulichevskaya I.S."/>
            <person name="Suzina N.E."/>
            <person name="Philippov D.A."/>
            <person name="Rakitin A.L."/>
            <person name="Mardanov A.V."/>
            <person name="Ravin N.V."/>
        </authorList>
    </citation>
    <scope>NUCLEOTIDE SEQUENCE [LARGE SCALE GENOMIC DNA]</scope>
    <source>
        <strain evidence="1 2">M1803</strain>
    </source>
</reference>
<proteinExistence type="predicted"/>
<protein>
    <submittedName>
        <fullName evidence="1">Uncharacterized protein</fullName>
    </submittedName>
</protein>